<comment type="similarity">
    <text evidence="3 13">Belongs to the cytochrome P450 family.</text>
</comment>
<dbReference type="InterPro" id="IPR002401">
    <property type="entry name" value="Cyt_P450_E_grp-I"/>
</dbReference>
<dbReference type="AlphaFoldDB" id="A0A8B8KCN6"/>
<keyword evidence="4 12" id="KW-0349">Heme</keyword>
<sequence length="433" mass="49232">MHLKLGEVSHIIVSSPEIAKEIMKTHDTIFSNRPQTLASKIAYNGEDIAFSPYGDYWRQLRKMCTEELLSSKRVQSFRSIREEEVSAFIETISSSKGLVVNLSEKIYSLTYGIIARAAIGEKSMAQQELISIIEEGIHLAGELCIADLFPSITLLQMCSGVKAKSEKLFRKIDEILDRIIKEHKKKKSSHMCEADKKYLVDFLLHFQQQNMEQQNLEHPLTDDNVKAVIMDVFSAGTETSSAVVEWAMSEMVKNPRVMEEAQAEVRRVFDCKGHVDESDMDQLIYLKSVIKETMRLHPPTPLLLPRESKEKCEINGYDVAARTRVLINAWAIGRDAKYWTEANTFKPERFLGSSIDYKGTNFEFIPFGAGRRMCPGIAFAIADIELPLAQLLYHFDWKLPDGTKHEELDMSESYGLTAKRQNGLSLIPIIHHP</sequence>
<organism evidence="14 15">
    <name type="scientific">Abrus precatorius</name>
    <name type="common">Indian licorice</name>
    <name type="synonym">Glycine abrus</name>
    <dbReference type="NCBI Taxonomy" id="3816"/>
    <lineage>
        <taxon>Eukaryota</taxon>
        <taxon>Viridiplantae</taxon>
        <taxon>Streptophyta</taxon>
        <taxon>Embryophyta</taxon>
        <taxon>Tracheophyta</taxon>
        <taxon>Spermatophyta</taxon>
        <taxon>Magnoliopsida</taxon>
        <taxon>eudicotyledons</taxon>
        <taxon>Gunneridae</taxon>
        <taxon>Pentapetalae</taxon>
        <taxon>rosids</taxon>
        <taxon>fabids</taxon>
        <taxon>Fabales</taxon>
        <taxon>Fabaceae</taxon>
        <taxon>Papilionoideae</taxon>
        <taxon>50 kb inversion clade</taxon>
        <taxon>NPAAA clade</taxon>
        <taxon>indigoferoid/millettioid clade</taxon>
        <taxon>Abreae</taxon>
        <taxon>Abrus</taxon>
    </lineage>
</organism>
<evidence type="ECO:0000256" key="5">
    <source>
        <dbReference type="ARBA" id="ARBA00022692"/>
    </source>
</evidence>
<comment type="cofactor">
    <cofactor evidence="1 12">
        <name>heme</name>
        <dbReference type="ChEBI" id="CHEBI:30413"/>
    </cofactor>
</comment>
<evidence type="ECO:0000256" key="10">
    <source>
        <dbReference type="ARBA" id="ARBA00023033"/>
    </source>
</evidence>
<keyword evidence="7" id="KW-1133">Transmembrane helix</keyword>
<accession>A0A8B8KCN6</accession>
<evidence type="ECO:0000256" key="2">
    <source>
        <dbReference type="ARBA" id="ARBA00004167"/>
    </source>
</evidence>
<dbReference type="GO" id="GO:0016705">
    <property type="term" value="F:oxidoreductase activity, acting on paired donors, with incorporation or reduction of molecular oxygen"/>
    <property type="evidence" value="ECO:0007669"/>
    <property type="project" value="InterPro"/>
</dbReference>
<dbReference type="Proteomes" id="UP000694853">
    <property type="component" value="Unplaced"/>
</dbReference>
<evidence type="ECO:0000256" key="11">
    <source>
        <dbReference type="ARBA" id="ARBA00023136"/>
    </source>
</evidence>
<evidence type="ECO:0000256" key="1">
    <source>
        <dbReference type="ARBA" id="ARBA00001971"/>
    </source>
</evidence>
<evidence type="ECO:0000256" key="8">
    <source>
        <dbReference type="ARBA" id="ARBA00023002"/>
    </source>
</evidence>
<keyword evidence="10 13" id="KW-0503">Monooxygenase</keyword>
<dbReference type="SUPFAM" id="SSF48264">
    <property type="entry name" value="Cytochrome P450"/>
    <property type="match status" value="1"/>
</dbReference>
<dbReference type="GO" id="GO:0005506">
    <property type="term" value="F:iron ion binding"/>
    <property type="evidence" value="ECO:0007669"/>
    <property type="project" value="InterPro"/>
</dbReference>
<evidence type="ECO:0000256" key="12">
    <source>
        <dbReference type="PIRSR" id="PIRSR602401-1"/>
    </source>
</evidence>
<dbReference type="RefSeq" id="XP_027341547.1">
    <property type="nucleotide sequence ID" value="XM_027485746.1"/>
</dbReference>
<dbReference type="InterPro" id="IPR036396">
    <property type="entry name" value="Cyt_P450_sf"/>
</dbReference>
<comment type="subcellular location">
    <subcellularLocation>
        <location evidence="2">Membrane</location>
        <topology evidence="2">Single-pass membrane protein</topology>
    </subcellularLocation>
</comment>
<evidence type="ECO:0000256" key="4">
    <source>
        <dbReference type="ARBA" id="ARBA00022617"/>
    </source>
</evidence>
<dbReference type="PANTHER" id="PTHR47953:SF19">
    <property type="entry name" value="OS06G0641600 PROTEIN"/>
    <property type="match status" value="1"/>
</dbReference>
<name>A0A8B8KCN6_ABRPR</name>
<dbReference type="Gene3D" id="1.10.630.10">
    <property type="entry name" value="Cytochrome P450"/>
    <property type="match status" value="1"/>
</dbReference>
<dbReference type="PRINTS" id="PR00385">
    <property type="entry name" value="P450"/>
</dbReference>
<reference evidence="15" key="2">
    <citation type="submission" date="2025-08" db="UniProtKB">
        <authorList>
            <consortium name="RefSeq"/>
        </authorList>
    </citation>
    <scope>IDENTIFICATION</scope>
    <source>
        <tissue evidence="15">Young leaves</tissue>
    </source>
</reference>
<dbReference type="CDD" id="cd11072">
    <property type="entry name" value="CYP71-like"/>
    <property type="match status" value="1"/>
</dbReference>
<keyword evidence="14" id="KW-1185">Reference proteome</keyword>
<dbReference type="PRINTS" id="PR00463">
    <property type="entry name" value="EP450I"/>
</dbReference>
<dbReference type="Pfam" id="PF00067">
    <property type="entry name" value="p450"/>
    <property type="match status" value="1"/>
</dbReference>
<dbReference type="PROSITE" id="PS00086">
    <property type="entry name" value="CYTOCHROME_P450"/>
    <property type="match status" value="1"/>
</dbReference>
<dbReference type="PANTHER" id="PTHR47953">
    <property type="entry name" value="OS08G0105600 PROTEIN"/>
    <property type="match status" value="1"/>
</dbReference>
<dbReference type="GO" id="GO:0020037">
    <property type="term" value="F:heme binding"/>
    <property type="evidence" value="ECO:0007669"/>
    <property type="project" value="InterPro"/>
</dbReference>
<proteinExistence type="inferred from homology"/>
<gene>
    <name evidence="15" type="primary">LOC113854623</name>
</gene>
<dbReference type="InterPro" id="IPR052306">
    <property type="entry name" value="CYP450_71D"/>
</dbReference>
<dbReference type="InterPro" id="IPR017972">
    <property type="entry name" value="Cyt_P450_CS"/>
</dbReference>
<keyword evidence="5" id="KW-0812">Transmembrane</keyword>
<keyword evidence="9 12" id="KW-0408">Iron</keyword>
<dbReference type="KEGG" id="aprc:113854623"/>
<keyword evidence="6 12" id="KW-0479">Metal-binding</keyword>
<evidence type="ECO:0000256" key="9">
    <source>
        <dbReference type="ARBA" id="ARBA00023004"/>
    </source>
</evidence>
<evidence type="ECO:0000256" key="13">
    <source>
        <dbReference type="RuleBase" id="RU000461"/>
    </source>
</evidence>
<keyword evidence="8 13" id="KW-0560">Oxidoreductase</keyword>
<dbReference type="GO" id="GO:0004497">
    <property type="term" value="F:monooxygenase activity"/>
    <property type="evidence" value="ECO:0007669"/>
    <property type="project" value="UniProtKB-KW"/>
</dbReference>
<evidence type="ECO:0000256" key="6">
    <source>
        <dbReference type="ARBA" id="ARBA00022723"/>
    </source>
</evidence>
<keyword evidence="11" id="KW-0472">Membrane</keyword>
<evidence type="ECO:0000313" key="15">
    <source>
        <dbReference type="RefSeq" id="XP_027341547.1"/>
    </source>
</evidence>
<dbReference type="GeneID" id="113854623"/>
<feature type="binding site" description="axial binding residue" evidence="12">
    <location>
        <position position="374"/>
    </location>
    <ligand>
        <name>heme</name>
        <dbReference type="ChEBI" id="CHEBI:30413"/>
    </ligand>
    <ligandPart>
        <name>Fe</name>
        <dbReference type="ChEBI" id="CHEBI:18248"/>
    </ligandPart>
</feature>
<dbReference type="InterPro" id="IPR001128">
    <property type="entry name" value="Cyt_P450"/>
</dbReference>
<reference evidence="14" key="1">
    <citation type="journal article" date="2019" name="Toxins">
        <title>Detection of Abrin-Like and Prepropulchellin-Like Toxin Genes and Transcripts Using Whole Genome Sequencing and Full-Length Transcript Sequencing of Abrus precatorius.</title>
        <authorList>
            <person name="Hovde B.T."/>
            <person name="Daligault H.E."/>
            <person name="Hanschen E.R."/>
            <person name="Kunde Y.A."/>
            <person name="Johnson M.B."/>
            <person name="Starkenburg S.R."/>
            <person name="Johnson S.L."/>
        </authorList>
    </citation>
    <scope>NUCLEOTIDE SEQUENCE [LARGE SCALE GENOMIC DNA]</scope>
</reference>
<evidence type="ECO:0000256" key="3">
    <source>
        <dbReference type="ARBA" id="ARBA00010617"/>
    </source>
</evidence>
<dbReference type="GO" id="GO:0016020">
    <property type="term" value="C:membrane"/>
    <property type="evidence" value="ECO:0007669"/>
    <property type="project" value="UniProtKB-SubCell"/>
</dbReference>
<dbReference type="OrthoDB" id="2789670at2759"/>
<evidence type="ECO:0000256" key="7">
    <source>
        <dbReference type="ARBA" id="ARBA00022989"/>
    </source>
</evidence>
<dbReference type="FunFam" id="1.10.630.10:FF:000043">
    <property type="entry name" value="Cytochrome P450 99A2"/>
    <property type="match status" value="1"/>
</dbReference>
<evidence type="ECO:0000313" key="14">
    <source>
        <dbReference type="Proteomes" id="UP000694853"/>
    </source>
</evidence>
<protein>
    <submittedName>
        <fullName evidence="15">Cytochrome P450 71D10-like</fullName>
    </submittedName>
</protein>